<name>A0A645DN55_9ZZZZ</name>
<organism evidence="1">
    <name type="scientific">bioreactor metagenome</name>
    <dbReference type="NCBI Taxonomy" id="1076179"/>
    <lineage>
        <taxon>unclassified sequences</taxon>
        <taxon>metagenomes</taxon>
        <taxon>ecological metagenomes</taxon>
    </lineage>
</organism>
<reference evidence="1" key="1">
    <citation type="submission" date="2019-08" db="EMBL/GenBank/DDBJ databases">
        <authorList>
            <person name="Kucharzyk K."/>
            <person name="Murdoch R.W."/>
            <person name="Higgins S."/>
            <person name="Loffler F."/>
        </authorList>
    </citation>
    <scope>NUCLEOTIDE SEQUENCE</scope>
</reference>
<dbReference type="EMBL" id="VSSQ01037321">
    <property type="protein sequence ID" value="MPM89972.1"/>
    <property type="molecule type" value="Genomic_DNA"/>
</dbReference>
<protein>
    <submittedName>
        <fullName evidence="1">Uncharacterized protein</fullName>
    </submittedName>
</protein>
<proteinExistence type="predicted"/>
<accession>A0A645DN55</accession>
<gene>
    <name evidence="1" type="ORF">SDC9_137088</name>
</gene>
<comment type="caution">
    <text evidence="1">The sequence shown here is derived from an EMBL/GenBank/DDBJ whole genome shotgun (WGS) entry which is preliminary data.</text>
</comment>
<sequence length="140" mass="15531">MVGVSKGFAGNGPRIVPAHLVLINQHAQQLRNGNGRVSIVELNNFKISQLMQFTPCQMMAAQNVSYGTGTLEVLLHQAQLFTRGVVIVRVQHFRQFFGVDALLLCAQEITVVKFGQVKRMRVAGLPQTQRLRYAVTVAEN</sequence>
<dbReference type="AlphaFoldDB" id="A0A645DN55"/>
<evidence type="ECO:0000313" key="1">
    <source>
        <dbReference type="EMBL" id="MPM89972.1"/>
    </source>
</evidence>